<gene>
    <name evidence="1" type="ORF">PDMSB3_1909</name>
</gene>
<evidence type="ECO:0000313" key="2">
    <source>
        <dbReference type="Proteomes" id="UP000325811"/>
    </source>
</evidence>
<reference evidence="1 2" key="1">
    <citation type="submission" date="2019-08" db="EMBL/GenBank/DDBJ databases">
        <authorList>
            <person name="Herpell B J."/>
        </authorList>
    </citation>
    <scope>NUCLEOTIDE SEQUENCE [LARGE SCALE GENOMIC DNA]</scope>
    <source>
        <strain evidence="2">Msb3</strain>
    </source>
</reference>
<sequence>MRRPDARRGRQRAVGRQREDELVAMHSRGLNAVGERHGWAHVGRVEQAVAQHGGNVVHRHLADRNVDARMRASKSAHVPLQHARISRRRDVADFDPPEFAALGQHRALFAAREVIERDARLGEIRAARRAQRHRALGAMEEPHAEQPFSLLNQLGQRRRGDPQFFGGAREMKLFRDADESMDMAEFELPHDFCISNKLIIL</sequence>
<accession>A0A5Q4ZIQ6</accession>
<evidence type="ECO:0000313" key="1">
    <source>
        <dbReference type="EMBL" id="VVD33193.1"/>
    </source>
</evidence>
<dbReference type="AlphaFoldDB" id="A0A5Q4ZIQ6"/>
<dbReference type="KEGG" id="pdio:PDMSB3_1909.1"/>
<keyword evidence="2" id="KW-1185">Reference proteome</keyword>
<name>A0A5Q4ZIQ6_9BURK</name>
<dbReference type="Proteomes" id="UP000325811">
    <property type="component" value="Chromosome II"/>
</dbReference>
<organism evidence="1 2">
    <name type="scientific">Paraburkholderia dioscoreae</name>
    <dbReference type="NCBI Taxonomy" id="2604047"/>
    <lineage>
        <taxon>Bacteria</taxon>
        <taxon>Pseudomonadati</taxon>
        <taxon>Pseudomonadota</taxon>
        <taxon>Betaproteobacteria</taxon>
        <taxon>Burkholderiales</taxon>
        <taxon>Burkholderiaceae</taxon>
        <taxon>Paraburkholderia</taxon>
    </lineage>
</organism>
<proteinExistence type="predicted"/>
<protein>
    <submittedName>
        <fullName evidence="1">Uncharacterized protein</fullName>
    </submittedName>
</protein>
<dbReference type="EMBL" id="LR699554">
    <property type="protein sequence ID" value="VVD33193.1"/>
    <property type="molecule type" value="Genomic_DNA"/>
</dbReference>